<protein>
    <submittedName>
        <fullName evidence="2">Uncharacterized protein</fullName>
    </submittedName>
</protein>
<keyword evidence="1" id="KW-1133">Transmembrane helix</keyword>
<proteinExistence type="predicted"/>
<feature type="transmembrane region" description="Helical" evidence="1">
    <location>
        <begin position="6"/>
        <end position="29"/>
    </location>
</feature>
<evidence type="ECO:0000313" key="2">
    <source>
        <dbReference type="EMBL" id="CTQ44443.1"/>
    </source>
</evidence>
<gene>
    <name evidence="2" type="ORF">LAL4801_02886</name>
</gene>
<organism evidence="2 3">
    <name type="scientific">Roseibium aggregatum</name>
    <dbReference type="NCBI Taxonomy" id="187304"/>
    <lineage>
        <taxon>Bacteria</taxon>
        <taxon>Pseudomonadati</taxon>
        <taxon>Pseudomonadota</taxon>
        <taxon>Alphaproteobacteria</taxon>
        <taxon>Hyphomicrobiales</taxon>
        <taxon>Stappiaceae</taxon>
        <taxon>Roseibium</taxon>
    </lineage>
</organism>
<evidence type="ECO:0000313" key="3">
    <source>
        <dbReference type="Proteomes" id="UP000048926"/>
    </source>
</evidence>
<evidence type="ECO:0000256" key="1">
    <source>
        <dbReference type="SAM" id="Phobius"/>
    </source>
</evidence>
<keyword evidence="1" id="KW-0812">Transmembrane</keyword>
<dbReference type="EMBL" id="CXST01000002">
    <property type="protein sequence ID" value="CTQ44443.1"/>
    <property type="molecule type" value="Genomic_DNA"/>
</dbReference>
<reference evidence="3" key="1">
    <citation type="submission" date="2015-07" db="EMBL/GenBank/DDBJ databases">
        <authorList>
            <person name="Rodrigo-Torres Lidia"/>
            <person name="Arahal R.David."/>
        </authorList>
    </citation>
    <scope>NUCLEOTIDE SEQUENCE [LARGE SCALE GENOMIC DNA]</scope>
    <source>
        <strain evidence="3">CECT 4801</strain>
    </source>
</reference>
<dbReference type="AlphaFoldDB" id="A0A0M6Y4G9"/>
<sequence length="30" mass="3144">MLTTLAYSASLPAIAIGLMYYVSACSGLVY</sequence>
<accession>A0A0M6Y4G9</accession>
<keyword evidence="3" id="KW-1185">Reference proteome</keyword>
<name>A0A0M6Y4G9_9HYPH</name>
<dbReference type="Proteomes" id="UP000048926">
    <property type="component" value="Unassembled WGS sequence"/>
</dbReference>
<keyword evidence="1" id="KW-0472">Membrane</keyword>